<accession>A0A8H5CPR9</accession>
<reference evidence="2 3" key="1">
    <citation type="journal article" date="2020" name="ISME J.">
        <title>Uncovering the hidden diversity of litter-decomposition mechanisms in mushroom-forming fungi.</title>
        <authorList>
            <person name="Floudas D."/>
            <person name="Bentzer J."/>
            <person name="Ahren D."/>
            <person name="Johansson T."/>
            <person name="Persson P."/>
            <person name="Tunlid A."/>
        </authorList>
    </citation>
    <scope>NUCLEOTIDE SEQUENCE [LARGE SCALE GENOMIC DNA]</scope>
    <source>
        <strain evidence="2 3">CBS 291.85</strain>
    </source>
</reference>
<evidence type="ECO:0000313" key="3">
    <source>
        <dbReference type="Proteomes" id="UP000559256"/>
    </source>
</evidence>
<dbReference type="OrthoDB" id="3254696at2759"/>
<dbReference type="InterPro" id="IPR010998">
    <property type="entry name" value="Integrase_recombinase_N"/>
</dbReference>
<comment type="caution">
    <text evidence="2">The sequence shown here is derived from an EMBL/GenBank/DDBJ whole genome shotgun (WGS) entry which is preliminary data.</text>
</comment>
<keyword evidence="3" id="KW-1185">Reference proteome</keyword>
<evidence type="ECO:0000256" key="1">
    <source>
        <dbReference type="ARBA" id="ARBA00023125"/>
    </source>
</evidence>
<dbReference type="Gene3D" id="1.10.150.130">
    <property type="match status" value="1"/>
</dbReference>
<dbReference type="EMBL" id="JAACJM010000110">
    <property type="protein sequence ID" value="KAF5345615.1"/>
    <property type="molecule type" value="Genomic_DNA"/>
</dbReference>
<keyword evidence="1" id="KW-0238">DNA-binding</keyword>
<dbReference type="AlphaFoldDB" id="A0A8H5CPR9"/>
<gene>
    <name evidence="2" type="ORF">D9758_015155</name>
</gene>
<dbReference type="GO" id="GO:0003677">
    <property type="term" value="F:DNA binding"/>
    <property type="evidence" value="ECO:0007669"/>
    <property type="project" value="UniProtKB-KW"/>
</dbReference>
<name>A0A8H5CPR9_9AGAR</name>
<dbReference type="Proteomes" id="UP000559256">
    <property type="component" value="Unassembled WGS sequence"/>
</dbReference>
<sequence length="193" mass="21358">MGSTVDANKSSYGSGLLQFTQFCDEHEIPEEAQLPADQVILTAFIGWECGKVLGKTVSQHLSGLLAWHNIHGMPWAGEDSWVKMGRATAHKEGTEHQRDPQVPVSQEHLFALAEDLDETKSKDAAVLACAMSTTWAVRRLGKTTVHSAKKFSEISRFERCEYSGHREGRCLCSGNTFTLDKDNKATGRKDDGY</sequence>
<dbReference type="SUPFAM" id="SSF47823">
    <property type="entry name" value="lambda integrase-like, N-terminal domain"/>
    <property type="match status" value="1"/>
</dbReference>
<proteinExistence type="predicted"/>
<organism evidence="2 3">
    <name type="scientific">Tetrapyrgos nigripes</name>
    <dbReference type="NCBI Taxonomy" id="182062"/>
    <lineage>
        <taxon>Eukaryota</taxon>
        <taxon>Fungi</taxon>
        <taxon>Dikarya</taxon>
        <taxon>Basidiomycota</taxon>
        <taxon>Agaricomycotina</taxon>
        <taxon>Agaricomycetes</taxon>
        <taxon>Agaricomycetidae</taxon>
        <taxon>Agaricales</taxon>
        <taxon>Marasmiineae</taxon>
        <taxon>Marasmiaceae</taxon>
        <taxon>Tetrapyrgos</taxon>
    </lineage>
</organism>
<protein>
    <submittedName>
        <fullName evidence="2">Uncharacterized protein</fullName>
    </submittedName>
</protein>
<evidence type="ECO:0000313" key="2">
    <source>
        <dbReference type="EMBL" id="KAF5345615.1"/>
    </source>
</evidence>